<reference evidence="5" key="1">
    <citation type="submission" date="2021-01" db="EMBL/GenBank/DDBJ databases">
        <authorList>
            <person name="Corre E."/>
            <person name="Pelletier E."/>
            <person name="Niang G."/>
            <person name="Scheremetjew M."/>
            <person name="Finn R."/>
            <person name="Kale V."/>
            <person name="Holt S."/>
            <person name="Cochrane G."/>
            <person name="Meng A."/>
            <person name="Brown T."/>
            <person name="Cohen L."/>
        </authorList>
    </citation>
    <scope>NUCLEOTIDE SEQUENCE</scope>
    <source>
        <strain evidence="5">SM1012Den-03</strain>
    </source>
</reference>
<evidence type="ECO:0000256" key="1">
    <source>
        <dbReference type="ARBA" id="ARBA00022723"/>
    </source>
</evidence>
<feature type="region of interest" description="Disordered" evidence="3">
    <location>
        <begin position="106"/>
        <end position="129"/>
    </location>
</feature>
<dbReference type="Pfam" id="PF01903">
    <property type="entry name" value="CbiX"/>
    <property type="match status" value="1"/>
</dbReference>
<evidence type="ECO:0000313" key="5">
    <source>
        <dbReference type="EMBL" id="CAD9600468.1"/>
    </source>
</evidence>
<dbReference type="InterPro" id="IPR050963">
    <property type="entry name" value="Sirohydro_Cobaltochel/CbiX"/>
</dbReference>
<dbReference type="AlphaFoldDB" id="A0A7S2LAF9"/>
<feature type="compositionally biased region" description="Low complexity" evidence="3">
    <location>
        <begin position="106"/>
        <end position="122"/>
    </location>
</feature>
<dbReference type="GO" id="GO:0016829">
    <property type="term" value="F:lyase activity"/>
    <property type="evidence" value="ECO:0007669"/>
    <property type="project" value="UniProtKB-KW"/>
</dbReference>
<dbReference type="GO" id="GO:0046872">
    <property type="term" value="F:metal ion binding"/>
    <property type="evidence" value="ECO:0007669"/>
    <property type="project" value="UniProtKB-KW"/>
</dbReference>
<dbReference type="PANTHER" id="PTHR33542:SF3">
    <property type="entry name" value="SIROHYDROCHLORIN FERROCHELATASE, CHLOROPLASTIC"/>
    <property type="match status" value="1"/>
</dbReference>
<proteinExistence type="predicted"/>
<sequence>MATTMISGLITPSLLLLLTSFGGQHQQEVSAFSLSRPINHPASLVPKTSKLFTSSDDDDFFDPFLHSPHDYPDGVDNGPEGGGGGVSTPNGLGAIDEIFESNASSFGFASMSPSSEPSSSPPQIINTNDNNGDLFDPLLSPHAYSAGTDAGPITATLSPTQSPPTNKKLAILLIDHGSKREASNQHLQFIADTYQASIIQRDATANTEEEVSATSGRETVVRAAHMEIAEPSILTSLRNIITNDKVTEIVCVPYFLSPGKHSTVDVPNLIAEAKQVLGEEGLLQHDDEYGPINILSSQALGTQLEFMLGGVDELVDLTLKDGN</sequence>
<accession>A0A7S2LAF9</accession>
<protein>
    <recommendedName>
        <fullName evidence="6">Sirohydrochlorin cobaltochelatase</fullName>
    </recommendedName>
</protein>
<keyword evidence="1" id="KW-0479">Metal-binding</keyword>
<dbReference type="InterPro" id="IPR002762">
    <property type="entry name" value="CbiX-like"/>
</dbReference>
<evidence type="ECO:0000256" key="4">
    <source>
        <dbReference type="SAM" id="SignalP"/>
    </source>
</evidence>
<dbReference type="Gene3D" id="3.40.50.1400">
    <property type="match status" value="1"/>
</dbReference>
<dbReference type="SUPFAM" id="SSF53800">
    <property type="entry name" value="Chelatase"/>
    <property type="match status" value="1"/>
</dbReference>
<dbReference type="PANTHER" id="PTHR33542">
    <property type="entry name" value="SIROHYDROCHLORIN FERROCHELATASE, CHLOROPLASTIC"/>
    <property type="match status" value="1"/>
</dbReference>
<dbReference type="EMBL" id="HBGZ01014168">
    <property type="protein sequence ID" value="CAD9600468.1"/>
    <property type="molecule type" value="Transcribed_RNA"/>
</dbReference>
<gene>
    <name evidence="5" type="ORF">SMAR0320_LOCUS10141</name>
</gene>
<evidence type="ECO:0000256" key="3">
    <source>
        <dbReference type="SAM" id="MobiDB-lite"/>
    </source>
</evidence>
<feature type="region of interest" description="Disordered" evidence="3">
    <location>
        <begin position="63"/>
        <end position="93"/>
    </location>
</feature>
<organism evidence="5">
    <name type="scientific">Skeletonema marinoi</name>
    <dbReference type="NCBI Taxonomy" id="267567"/>
    <lineage>
        <taxon>Eukaryota</taxon>
        <taxon>Sar</taxon>
        <taxon>Stramenopiles</taxon>
        <taxon>Ochrophyta</taxon>
        <taxon>Bacillariophyta</taxon>
        <taxon>Coscinodiscophyceae</taxon>
        <taxon>Thalassiosirophycidae</taxon>
        <taxon>Thalassiosirales</taxon>
        <taxon>Skeletonemataceae</taxon>
        <taxon>Skeletonema</taxon>
        <taxon>Skeletonema marinoi-dohrnii complex</taxon>
    </lineage>
</organism>
<keyword evidence="4" id="KW-0732">Signal</keyword>
<feature type="chain" id="PRO_5031260538" description="Sirohydrochlorin cobaltochelatase" evidence="4">
    <location>
        <begin position="27"/>
        <end position="323"/>
    </location>
</feature>
<name>A0A7S2LAF9_9STRA</name>
<evidence type="ECO:0008006" key="6">
    <source>
        <dbReference type="Google" id="ProtNLM"/>
    </source>
</evidence>
<dbReference type="CDD" id="cd03416">
    <property type="entry name" value="CbiX_SirB_N"/>
    <property type="match status" value="1"/>
</dbReference>
<feature type="signal peptide" evidence="4">
    <location>
        <begin position="1"/>
        <end position="26"/>
    </location>
</feature>
<keyword evidence="2" id="KW-0456">Lyase</keyword>
<evidence type="ECO:0000256" key="2">
    <source>
        <dbReference type="ARBA" id="ARBA00023239"/>
    </source>
</evidence>